<gene>
    <name evidence="1" type="ORF">BDQ12DRAFT_687446</name>
</gene>
<reference evidence="1 2" key="1">
    <citation type="journal article" date="2019" name="Nat. Ecol. Evol.">
        <title>Megaphylogeny resolves global patterns of mushroom evolution.</title>
        <authorList>
            <person name="Varga T."/>
            <person name="Krizsan K."/>
            <person name="Foldi C."/>
            <person name="Dima B."/>
            <person name="Sanchez-Garcia M."/>
            <person name="Sanchez-Ramirez S."/>
            <person name="Szollosi G.J."/>
            <person name="Szarkandi J.G."/>
            <person name="Papp V."/>
            <person name="Albert L."/>
            <person name="Andreopoulos W."/>
            <person name="Angelini C."/>
            <person name="Antonin V."/>
            <person name="Barry K.W."/>
            <person name="Bougher N.L."/>
            <person name="Buchanan P."/>
            <person name="Buyck B."/>
            <person name="Bense V."/>
            <person name="Catcheside P."/>
            <person name="Chovatia M."/>
            <person name="Cooper J."/>
            <person name="Damon W."/>
            <person name="Desjardin D."/>
            <person name="Finy P."/>
            <person name="Geml J."/>
            <person name="Haridas S."/>
            <person name="Hughes K."/>
            <person name="Justo A."/>
            <person name="Karasinski D."/>
            <person name="Kautmanova I."/>
            <person name="Kiss B."/>
            <person name="Kocsube S."/>
            <person name="Kotiranta H."/>
            <person name="LaButti K.M."/>
            <person name="Lechner B.E."/>
            <person name="Liimatainen K."/>
            <person name="Lipzen A."/>
            <person name="Lukacs Z."/>
            <person name="Mihaltcheva S."/>
            <person name="Morgado L.N."/>
            <person name="Niskanen T."/>
            <person name="Noordeloos M.E."/>
            <person name="Ohm R.A."/>
            <person name="Ortiz-Santana B."/>
            <person name="Ovrebo C."/>
            <person name="Racz N."/>
            <person name="Riley R."/>
            <person name="Savchenko A."/>
            <person name="Shiryaev A."/>
            <person name="Soop K."/>
            <person name="Spirin V."/>
            <person name="Szebenyi C."/>
            <person name="Tomsovsky M."/>
            <person name="Tulloss R.E."/>
            <person name="Uehling J."/>
            <person name="Grigoriev I.V."/>
            <person name="Vagvolgyi C."/>
            <person name="Papp T."/>
            <person name="Martin F.M."/>
            <person name="Miettinen O."/>
            <person name="Hibbett D.S."/>
            <person name="Nagy L.G."/>
        </authorList>
    </citation>
    <scope>NUCLEOTIDE SEQUENCE [LARGE SCALE GENOMIC DNA]</scope>
    <source>
        <strain evidence="1 2">CBS 166.37</strain>
    </source>
</reference>
<proteinExistence type="predicted"/>
<protein>
    <submittedName>
        <fullName evidence="1">Uncharacterized protein</fullName>
    </submittedName>
</protein>
<evidence type="ECO:0000313" key="2">
    <source>
        <dbReference type="Proteomes" id="UP000308652"/>
    </source>
</evidence>
<sequence>MKPELPGSSECAGDGCDGGWSDGITYLQGSIDVSKASKPRKCKYIGVQNRALFSNPLYEMRTSCSQLTTPMSNAYQSQGGQTIKKSSGVEGYSLRIDVQVAGFIRTIRGRFIRVDDRGTVRPRPLIICKGRKRKSVRDCGEIAGLRDGPITSLRQQNI</sequence>
<evidence type="ECO:0000313" key="1">
    <source>
        <dbReference type="EMBL" id="TFK35961.1"/>
    </source>
</evidence>
<keyword evidence="2" id="KW-1185">Reference proteome</keyword>
<dbReference type="AlphaFoldDB" id="A0A5C3M4C7"/>
<dbReference type="Proteomes" id="UP000308652">
    <property type="component" value="Unassembled WGS sequence"/>
</dbReference>
<accession>A0A5C3M4C7</accession>
<organism evidence="1 2">
    <name type="scientific">Crucibulum laeve</name>
    <dbReference type="NCBI Taxonomy" id="68775"/>
    <lineage>
        <taxon>Eukaryota</taxon>
        <taxon>Fungi</taxon>
        <taxon>Dikarya</taxon>
        <taxon>Basidiomycota</taxon>
        <taxon>Agaricomycotina</taxon>
        <taxon>Agaricomycetes</taxon>
        <taxon>Agaricomycetidae</taxon>
        <taxon>Agaricales</taxon>
        <taxon>Agaricineae</taxon>
        <taxon>Nidulariaceae</taxon>
        <taxon>Crucibulum</taxon>
    </lineage>
</organism>
<name>A0A5C3M4C7_9AGAR</name>
<dbReference type="EMBL" id="ML213617">
    <property type="protein sequence ID" value="TFK35961.1"/>
    <property type="molecule type" value="Genomic_DNA"/>
</dbReference>